<dbReference type="Proteomes" id="UP000070328">
    <property type="component" value="Unassembled WGS sequence"/>
</dbReference>
<protein>
    <submittedName>
        <fullName evidence="3">Uncharacterized protein</fullName>
    </submittedName>
</protein>
<dbReference type="EMBL" id="JFBX01000477">
    <property type="protein sequence ID" value="KXH37817.1"/>
    <property type="molecule type" value="Genomic_DNA"/>
</dbReference>
<evidence type="ECO:0000313" key="4">
    <source>
        <dbReference type="Proteomes" id="UP000070328"/>
    </source>
</evidence>
<evidence type="ECO:0000256" key="1">
    <source>
        <dbReference type="SAM" id="MobiDB-lite"/>
    </source>
</evidence>
<evidence type="ECO:0000256" key="2">
    <source>
        <dbReference type="SAM" id="Phobius"/>
    </source>
</evidence>
<dbReference type="PANTHER" id="PTHR35394">
    <property type="entry name" value="DUF3176 DOMAIN-CONTAINING PROTEIN"/>
    <property type="match status" value="1"/>
</dbReference>
<feature type="region of interest" description="Disordered" evidence="1">
    <location>
        <begin position="1"/>
        <end position="83"/>
    </location>
</feature>
<organism evidence="3 4">
    <name type="scientific">Colletotrichum simmondsii</name>
    <dbReference type="NCBI Taxonomy" id="703756"/>
    <lineage>
        <taxon>Eukaryota</taxon>
        <taxon>Fungi</taxon>
        <taxon>Dikarya</taxon>
        <taxon>Ascomycota</taxon>
        <taxon>Pezizomycotina</taxon>
        <taxon>Sordariomycetes</taxon>
        <taxon>Hypocreomycetidae</taxon>
        <taxon>Glomerellales</taxon>
        <taxon>Glomerellaceae</taxon>
        <taxon>Colletotrichum</taxon>
        <taxon>Colletotrichum acutatum species complex</taxon>
    </lineage>
</organism>
<feature type="transmembrane region" description="Helical" evidence="2">
    <location>
        <begin position="106"/>
        <end position="126"/>
    </location>
</feature>
<accession>A0A135SPV8</accession>
<dbReference type="AlphaFoldDB" id="A0A135SPV8"/>
<comment type="caution">
    <text evidence="3">The sequence shown here is derived from an EMBL/GenBank/DDBJ whole genome shotgun (WGS) entry which is preliminary data.</text>
</comment>
<keyword evidence="2" id="KW-1133">Transmembrane helix</keyword>
<dbReference type="PANTHER" id="PTHR35394:SF5">
    <property type="entry name" value="DUF3176 DOMAIN-CONTAINING PROTEIN"/>
    <property type="match status" value="1"/>
</dbReference>
<keyword evidence="2" id="KW-0472">Membrane</keyword>
<dbReference type="InterPro" id="IPR021514">
    <property type="entry name" value="DUF3176"/>
</dbReference>
<dbReference type="OrthoDB" id="4831610at2759"/>
<reference evidence="3 4" key="1">
    <citation type="submission" date="2014-02" db="EMBL/GenBank/DDBJ databases">
        <title>The genome sequence of Colletotrichum simmondsii CBS122122.</title>
        <authorList>
            <person name="Baroncelli R."/>
            <person name="Thon M.R."/>
        </authorList>
    </citation>
    <scope>NUCLEOTIDE SEQUENCE [LARGE SCALE GENOMIC DNA]</scope>
    <source>
        <strain evidence="3 4">CBS122122</strain>
    </source>
</reference>
<evidence type="ECO:0000313" key="3">
    <source>
        <dbReference type="EMBL" id="KXH37817.1"/>
    </source>
</evidence>
<proteinExistence type="predicted"/>
<gene>
    <name evidence="3" type="ORF">CSIM01_08180</name>
</gene>
<name>A0A135SPV8_9PEZI</name>
<sequence length="693" mass="76080">MAPYQDSPDTTGDGSSPRPSSVSFTDGVHRNTKILNQQPDSLQNDDSISDYTIIPAEEESRDEVNGVSSASPRGTDKEDLNQTEKNSLLYKPLGRVSTLKQWNLEFAALLTSVVAFIVMIILLVVSNGKPQPTWAYSVSINTLVAILTTLLRAAMLFVLSEVIGQAKWLWMAAPRPLRHVEHFDNAGQGAWGSLKFLFNIRKPTLTVLSALVVVASYATGPLSQQAVKTYPCEVPAEGIARISIAERVMLHDSIRSSATVNAKMSTTAINGLLAIPFDSSQLFQCESGNCVFQNVSGVTHSSVGLCSKCTNVKSELQEFPDSKTKMMGRFRNNYRFHNDSEFTISTGVEPELFNMTTKATTDESAVRTSFLTLSVAGCIAQPNPDAPADRNCQHEYENMPRLSSDLDIVAVNCSLYPCLRHYSGNITNGTLHEDLLSTEPMSRTHGGPKADYVSIIQPCLLNDKWYDLSNITDANRNGVAWTYWTSDGATKGAPAHCVRFMDYEEFYGIRYFLEDNLKGHCKLFDATENGPTSPDAMNGIGNSSRLQCETGWWLDALYNGGKATFDSFATAHDNMSIAVTNRLRVNGLTWSDTDESNSFQEGTCSHTSICVRLEEWWLLYPAALLALTSALLVAAISEEYSSDETNEGQYGSSSGPLLQLAEMESRADKTIVIFCGGTEGARFVVEERVIKAK</sequence>
<keyword evidence="2" id="KW-0812">Transmembrane</keyword>
<feature type="compositionally biased region" description="Polar residues" evidence="1">
    <location>
        <begin position="7"/>
        <end position="24"/>
    </location>
</feature>
<feature type="transmembrane region" description="Helical" evidence="2">
    <location>
        <begin position="138"/>
        <end position="159"/>
    </location>
</feature>
<feature type="compositionally biased region" description="Polar residues" evidence="1">
    <location>
        <begin position="33"/>
        <end position="50"/>
    </location>
</feature>
<keyword evidence="4" id="KW-1185">Reference proteome</keyword>
<dbReference type="Pfam" id="PF11374">
    <property type="entry name" value="DUF3176"/>
    <property type="match status" value="1"/>
</dbReference>